<feature type="domain" description="PHD-type" evidence="8">
    <location>
        <begin position="293"/>
        <end position="344"/>
    </location>
</feature>
<feature type="region of interest" description="Disordered" evidence="7">
    <location>
        <begin position="982"/>
        <end position="1016"/>
    </location>
</feature>
<proteinExistence type="predicted"/>
<keyword evidence="4" id="KW-0805">Transcription regulation</keyword>
<evidence type="ECO:0000256" key="4">
    <source>
        <dbReference type="ARBA" id="ARBA00023015"/>
    </source>
</evidence>
<comment type="caution">
    <text evidence="9">The sequence shown here is derived from an EMBL/GenBank/DDBJ whole genome shotgun (WGS) entry which is preliminary data.</text>
</comment>
<feature type="compositionally biased region" description="Polar residues" evidence="7">
    <location>
        <begin position="708"/>
        <end position="721"/>
    </location>
</feature>
<feature type="compositionally biased region" description="Polar residues" evidence="7">
    <location>
        <begin position="186"/>
        <end position="205"/>
    </location>
</feature>
<keyword evidence="2 6" id="KW-0863">Zinc-finger</keyword>
<feature type="region of interest" description="Disordered" evidence="7">
    <location>
        <begin position="1"/>
        <end position="36"/>
    </location>
</feature>
<keyword evidence="3" id="KW-0862">Zinc</keyword>
<gene>
    <name evidence="9" type="ORF">ACJRO7_002980</name>
</gene>
<feature type="compositionally biased region" description="Polar residues" evidence="7">
    <location>
        <begin position="101"/>
        <end position="136"/>
    </location>
</feature>
<keyword evidence="1" id="KW-0479">Metal-binding</keyword>
<reference evidence="9 10" key="1">
    <citation type="submission" date="2024-11" db="EMBL/GenBank/DDBJ databases">
        <title>Chromosome-level genome assembly of Eucalyptus globulus Labill. provides insights into its genome evolution.</title>
        <authorList>
            <person name="Li X."/>
        </authorList>
    </citation>
    <scope>NUCLEOTIDE SEQUENCE [LARGE SCALE GENOMIC DNA]</scope>
    <source>
        <strain evidence="9">CL2024</strain>
        <tissue evidence="9">Fresh tender leaves</tissue>
    </source>
</reference>
<evidence type="ECO:0000256" key="3">
    <source>
        <dbReference type="ARBA" id="ARBA00022833"/>
    </source>
</evidence>
<evidence type="ECO:0000256" key="5">
    <source>
        <dbReference type="ARBA" id="ARBA00023163"/>
    </source>
</evidence>
<dbReference type="InterPro" id="IPR001965">
    <property type="entry name" value="Znf_PHD"/>
</dbReference>
<feature type="compositionally biased region" description="Basic and acidic residues" evidence="7">
    <location>
        <begin position="144"/>
        <end position="156"/>
    </location>
</feature>
<dbReference type="PANTHER" id="PTHR33304">
    <property type="match status" value="1"/>
</dbReference>
<organism evidence="9 10">
    <name type="scientific">Eucalyptus globulus</name>
    <name type="common">Tasmanian blue gum</name>
    <dbReference type="NCBI Taxonomy" id="34317"/>
    <lineage>
        <taxon>Eukaryota</taxon>
        <taxon>Viridiplantae</taxon>
        <taxon>Streptophyta</taxon>
        <taxon>Embryophyta</taxon>
        <taxon>Tracheophyta</taxon>
        <taxon>Spermatophyta</taxon>
        <taxon>Magnoliopsida</taxon>
        <taxon>eudicotyledons</taxon>
        <taxon>Gunneridae</taxon>
        <taxon>Pentapetalae</taxon>
        <taxon>rosids</taxon>
        <taxon>malvids</taxon>
        <taxon>Myrtales</taxon>
        <taxon>Myrtaceae</taxon>
        <taxon>Myrtoideae</taxon>
        <taxon>Eucalypteae</taxon>
        <taxon>Eucalyptus</taxon>
    </lineage>
</organism>
<feature type="compositionally biased region" description="Polar residues" evidence="7">
    <location>
        <begin position="549"/>
        <end position="570"/>
    </location>
</feature>
<dbReference type="InterPro" id="IPR019787">
    <property type="entry name" value="Znf_PHD-finger"/>
</dbReference>
<dbReference type="SUPFAM" id="SSF57903">
    <property type="entry name" value="FYVE/PHD zinc finger"/>
    <property type="match status" value="1"/>
</dbReference>
<evidence type="ECO:0000256" key="1">
    <source>
        <dbReference type="ARBA" id="ARBA00022723"/>
    </source>
</evidence>
<feature type="compositionally biased region" description="Basic and acidic residues" evidence="7">
    <location>
        <begin position="251"/>
        <end position="263"/>
    </location>
</feature>
<feature type="region of interest" description="Disordered" evidence="7">
    <location>
        <begin position="97"/>
        <end position="286"/>
    </location>
</feature>
<feature type="region of interest" description="Disordered" evidence="7">
    <location>
        <begin position="633"/>
        <end position="660"/>
    </location>
</feature>
<feature type="region of interest" description="Disordered" evidence="7">
    <location>
        <begin position="1096"/>
        <end position="1116"/>
    </location>
</feature>
<dbReference type="EMBL" id="JBJKBG010000001">
    <property type="protein sequence ID" value="KAL3756033.1"/>
    <property type="molecule type" value="Genomic_DNA"/>
</dbReference>
<dbReference type="PANTHER" id="PTHR33304:SF9">
    <property type="entry name" value="RING_FYVE_PHD ZINC FINGER SUPERFAMILY PROTEIN"/>
    <property type="match status" value="1"/>
</dbReference>
<dbReference type="Proteomes" id="UP001634007">
    <property type="component" value="Unassembled WGS sequence"/>
</dbReference>
<evidence type="ECO:0000313" key="9">
    <source>
        <dbReference type="EMBL" id="KAL3756033.1"/>
    </source>
</evidence>
<sequence>MQGPGDEAYSNSKKDSVANQVPSPDVKGFGGPSMSQKKVNITAESGTCNVCSAPCTSCMHLNQVIMGSKRKEYSDETCLDGVASQYSANDYDVLRPLSGASAHSPQGTADETSRPQGFNSGYSCDNTKNKPASTDASGALDEDLTVRKLSDREKLSETYLPPKPWSSSVEINISTEDSKPVEGQDDNISCVSSGNDLNSRANNDDSYIDRKVAPSSSVSSGNLYPEGMRVSIQEDGSERDDQEIPLGDFKSLNEDNQVEKLTESLETPDVPDPSPQVLPEDESEGSDILEQDVKVCDICGDAGREDLLAICSRCSDGAEHTYCMREMLQKVPEGDWVCEECKSADETENQKPGIEGKTLSRVTSASQVPDKSFVENIEVSPTVISPGSSKLCGSTRRVTSSRDSCFKNIDKGKAKLARQMSCVNSVQDFPEGARSPQPSNLRSKGTLLKSNSFNAFIAKPKVKVIDEGMIQKHKSIRENSSFISKEGPTKIIGKSMSFKHTNPGRPLAVDAKVKMLPTKLTHAQTPKGSKNLKEGSVLDRMSLRKLDRTFSSLTRDNSTPSTPNSDQKLTSCGEPLQGSPLSNNRDSKLAQSDVKPAVLVKSAEYKSNQLDQKEEPLTSSSRTVEKHCIEGNGLRHDGLSRSKGLANHTDKARDCSVSRSKPAVISGSRSIFCQKCKEVGHDAESCSVSSLQVGTDVSMTRSMKEETYNSSKTKTPITSSMLKKPGRRNKGPEKSEDLSVSSPTHMDPLSFPDVSRKVMSADGPYEGQAVRQSCTSDSRLQMIGNNATQLTGPQKGATSLKGANIDFTRHPEGSSSSHLPCVSVLPSAICRISAIPEHECIWRGSLEVCRGSQQLDFCGGLQAHLSTLASPRVLDMVKKFSNKLFLSEVPRSCTWPTQFYDSGAQDDNIALYFFAEDPESYERSYKGLLEKMIKSDLALKGNFDGVELLIFPSNQLPEKSQRWNTLFYLWGVFRGRNVIGSEQQSGSSLKSSISTSNVTLPEKDIPPSVVPSSNKLSLPKCNGENLPPCGKYCEQSSPSGNPSLGSSQITPSSMMAMNGNCHAKDSSIDKMRICLNEVSIEEDSGHDSIDLHGSFTSSDWSKQQKKCPQTSQNEVSGSDAIVPMELQPYVTTGAHSSAEDDKMLMQCATSPDRKVSLSHSLLGGIRNSREQELHGMGNEVKLDRILKEEDRLMDRGAAVDVKSTSFDVLKHLQHEQKQGAALEVESTTLDVLKHLQHEKKRRHSDLVETALQTSFGTNEKVASKVSLSHSLLGGIRNSREQELHGMGNEVKLDRILKEEDRLMDRGAAVDVKLTTFDVLKHLQHEQKQGAALEVESTTLDVLKHLQHEKKRRHSDLVETALQTSFGTNEKVASKVSLSHSLLGGFRNSREQELHGTGNEVKLDRILKEEDRLMDRGAAVDVESTTFDVLKHLQHEQKQGAALEVESTTLDVLKHLQHEKKRRHSDLVETALQTSFGTNEKVAWNNVSSENVKIEHVDKKQKTDCREIYEASRPIDANLVDGFASQKSAQDSTLAVVEKLHNKVCDEPINLENTGTAERFFFPVLSNHAKDLTSVESSMPWKTLPSSVPARSHDGVPNLDLALGAKTKSSNKGLLPLWIGVADKSDSHPEAVAAQEEDPVSGPLSLSLSFPFPDSDKGFKPVPDAEQLLPESRRVNTSLLLFGDFSEK</sequence>
<evidence type="ECO:0000259" key="8">
    <source>
        <dbReference type="PROSITE" id="PS50016"/>
    </source>
</evidence>
<feature type="region of interest" description="Disordered" evidence="7">
    <location>
        <begin position="702"/>
        <end position="749"/>
    </location>
</feature>
<protein>
    <recommendedName>
        <fullName evidence="8">PHD-type domain-containing protein</fullName>
    </recommendedName>
</protein>
<dbReference type="Gene3D" id="3.30.40.10">
    <property type="entry name" value="Zinc/RING finger domain, C3HC4 (zinc finger)"/>
    <property type="match status" value="1"/>
</dbReference>
<feature type="region of interest" description="Disordered" evidence="7">
    <location>
        <begin position="549"/>
        <end position="594"/>
    </location>
</feature>
<name>A0ABD3LW84_EUCGL</name>
<dbReference type="PROSITE" id="PS50016">
    <property type="entry name" value="ZF_PHD_2"/>
    <property type="match status" value="1"/>
</dbReference>
<accession>A0ABD3LW84</accession>
<keyword evidence="10" id="KW-1185">Reference proteome</keyword>
<dbReference type="InterPro" id="IPR013083">
    <property type="entry name" value="Znf_RING/FYVE/PHD"/>
</dbReference>
<evidence type="ECO:0000256" key="2">
    <source>
        <dbReference type="ARBA" id="ARBA00022771"/>
    </source>
</evidence>
<dbReference type="InterPro" id="IPR011011">
    <property type="entry name" value="Znf_FYVE_PHD"/>
</dbReference>
<evidence type="ECO:0000256" key="7">
    <source>
        <dbReference type="SAM" id="MobiDB-lite"/>
    </source>
</evidence>
<dbReference type="Pfam" id="PF23121">
    <property type="entry name" value="SPOC_AIPP2"/>
    <property type="match status" value="1"/>
</dbReference>
<dbReference type="InterPro" id="IPR049914">
    <property type="entry name" value="PHD1-3/5-6"/>
</dbReference>
<dbReference type="InterPro" id="IPR056280">
    <property type="entry name" value="AIPP2-like_SPOC"/>
</dbReference>
<evidence type="ECO:0000313" key="10">
    <source>
        <dbReference type="Proteomes" id="UP001634007"/>
    </source>
</evidence>
<dbReference type="GO" id="GO:0008270">
    <property type="term" value="F:zinc ion binding"/>
    <property type="evidence" value="ECO:0007669"/>
    <property type="project" value="UniProtKB-KW"/>
</dbReference>
<dbReference type="SMART" id="SM00249">
    <property type="entry name" value="PHD"/>
    <property type="match status" value="1"/>
</dbReference>
<evidence type="ECO:0000256" key="6">
    <source>
        <dbReference type="PROSITE-ProRule" id="PRU00146"/>
    </source>
</evidence>
<feature type="compositionally biased region" description="Low complexity" evidence="7">
    <location>
        <begin position="982"/>
        <end position="996"/>
    </location>
</feature>
<feature type="compositionally biased region" description="Polar residues" evidence="7">
    <location>
        <begin position="165"/>
        <end position="175"/>
    </location>
</feature>
<keyword evidence="5" id="KW-0804">Transcription</keyword>